<dbReference type="RefSeq" id="WP_157450914.1">
    <property type="nucleotide sequence ID" value="NZ_JAAGPU010000026.1"/>
</dbReference>
<keyword evidence="3" id="KW-1185">Reference proteome</keyword>
<evidence type="ECO:0000313" key="2">
    <source>
        <dbReference type="EMBL" id="NEU05810.1"/>
    </source>
</evidence>
<keyword evidence="1" id="KW-0812">Transmembrane</keyword>
<feature type="transmembrane region" description="Helical" evidence="1">
    <location>
        <begin position="6"/>
        <end position="25"/>
    </location>
</feature>
<comment type="caution">
    <text evidence="2">The sequence shown here is derived from an EMBL/GenBank/DDBJ whole genome shotgun (WGS) entry which is preliminary data.</text>
</comment>
<protein>
    <submittedName>
        <fullName evidence="2">Uncharacterized protein</fullName>
    </submittedName>
</protein>
<dbReference type="Proteomes" id="UP000481872">
    <property type="component" value="Unassembled WGS sequence"/>
</dbReference>
<proteinExistence type="predicted"/>
<organism evidence="2 3">
    <name type="scientific">Clostridium senegalense</name>
    <dbReference type="NCBI Taxonomy" id="1465809"/>
    <lineage>
        <taxon>Bacteria</taxon>
        <taxon>Bacillati</taxon>
        <taxon>Bacillota</taxon>
        <taxon>Clostridia</taxon>
        <taxon>Eubacteriales</taxon>
        <taxon>Clostridiaceae</taxon>
        <taxon>Clostridium</taxon>
    </lineage>
</organism>
<keyword evidence="1" id="KW-1133">Transmembrane helix</keyword>
<evidence type="ECO:0000256" key="1">
    <source>
        <dbReference type="SAM" id="Phobius"/>
    </source>
</evidence>
<keyword evidence="1" id="KW-0472">Membrane</keyword>
<dbReference type="EMBL" id="JAAGPU010000026">
    <property type="protein sequence ID" value="NEU05810.1"/>
    <property type="molecule type" value="Genomic_DNA"/>
</dbReference>
<name>A0A6M0H521_9CLOT</name>
<gene>
    <name evidence="2" type="ORF">G3M99_13320</name>
</gene>
<accession>A0A6M0H521</accession>
<dbReference type="AlphaFoldDB" id="A0A6M0H521"/>
<sequence length="51" mass="6189">MDYIQGGLKFLMALFMFIILIRIFMKMGNYSCEKLGLEKFFLYLWKKIRGK</sequence>
<reference evidence="2 3" key="1">
    <citation type="submission" date="2020-02" db="EMBL/GenBank/DDBJ databases">
        <title>Genome assembly of a novel Clostridium senegalense strain.</title>
        <authorList>
            <person name="Gupta T.B."/>
            <person name="Jauregui R."/>
            <person name="Maclean P."/>
            <person name="Nawarathana A."/>
            <person name="Brightwell G."/>
        </authorList>
    </citation>
    <scope>NUCLEOTIDE SEQUENCE [LARGE SCALE GENOMIC DNA]</scope>
    <source>
        <strain evidence="2 3">AGRFS4</strain>
    </source>
</reference>
<evidence type="ECO:0000313" key="3">
    <source>
        <dbReference type="Proteomes" id="UP000481872"/>
    </source>
</evidence>